<gene>
    <name evidence="7" type="ORF">DFQ12_4877</name>
</gene>
<comment type="subcellular location">
    <subcellularLocation>
        <location evidence="1">Cell membrane</location>
        <topology evidence="1">Multi-pass membrane protein</topology>
    </subcellularLocation>
</comment>
<dbReference type="GO" id="GO:0043190">
    <property type="term" value="C:ATP-binding cassette (ABC) transporter complex"/>
    <property type="evidence" value="ECO:0007669"/>
    <property type="project" value="TreeGrafter"/>
</dbReference>
<keyword evidence="5 6" id="KW-0472">Membrane</keyword>
<evidence type="ECO:0000313" key="8">
    <source>
        <dbReference type="Proteomes" id="UP000286246"/>
    </source>
</evidence>
<protein>
    <submittedName>
        <fullName evidence="7">Lipopolysaccharide export system permease protein</fullName>
    </submittedName>
</protein>
<keyword evidence="4 6" id="KW-1133">Transmembrane helix</keyword>
<accession>A0A420AIR7</accession>
<dbReference type="AlphaFoldDB" id="A0A420AIR7"/>
<sequence length="359" mass="41217">MLSLIDRYIIKKYLTTFVFTMAIFTVVMVVFDVSERLDDFLKYKAPLDKIIFEYYAGFIPFYLNFLCPLINFIAVIFFTSKMADQTEIVPILSAGYSFNRLLRPYMIAATLIFIVSLVFNIFIIPHTNKMKVDFENIYVKPLKDNSRVSTHMQLDKNSYVYIDNFDNTTKTGYGFVLEIFKGDTLKEKMMADRITWDSVATKWKIEGYTNRVINGLHERMDKGTVKDTTLDMKPSDFELRDNMFTAMDTRELNIRIHKEETRGTGVMNDLLLEKYKRYVYPFSAFVLTLMGVALSSKKVRGGIGLSLGIGIGLSFTYIVFIQFATMFSLKGGLPPLVAVLIPNVTFLLVAIYLTIKAPK</sequence>
<dbReference type="Pfam" id="PF03739">
    <property type="entry name" value="LptF_LptG"/>
    <property type="match status" value="1"/>
</dbReference>
<name>A0A420AIR7_SPHD1</name>
<evidence type="ECO:0000256" key="1">
    <source>
        <dbReference type="ARBA" id="ARBA00004651"/>
    </source>
</evidence>
<dbReference type="PANTHER" id="PTHR33529:SF8">
    <property type="entry name" value="PERMEASE, YJGP_YJGQ FAMILY"/>
    <property type="match status" value="1"/>
</dbReference>
<dbReference type="EMBL" id="RAPY01000006">
    <property type="protein sequence ID" value="RKE44407.1"/>
    <property type="molecule type" value="Genomic_DNA"/>
</dbReference>
<keyword evidence="2" id="KW-1003">Cell membrane</keyword>
<proteinExistence type="predicted"/>
<evidence type="ECO:0000256" key="6">
    <source>
        <dbReference type="SAM" id="Phobius"/>
    </source>
</evidence>
<dbReference type="GO" id="GO:0015920">
    <property type="term" value="P:lipopolysaccharide transport"/>
    <property type="evidence" value="ECO:0007669"/>
    <property type="project" value="TreeGrafter"/>
</dbReference>
<feature type="transmembrane region" description="Helical" evidence="6">
    <location>
        <begin position="303"/>
        <end position="324"/>
    </location>
</feature>
<evidence type="ECO:0000256" key="4">
    <source>
        <dbReference type="ARBA" id="ARBA00022989"/>
    </source>
</evidence>
<dbReference type="PANTHER" id="PTHR33529">
    <property type="entry name" value="SLR0882 PROTEIN-RELATED"/>
    <property type="match status" value="1"/>
</dbReference>
<evidence type="ECO:0000256" key="2">
    <source>
        <dbReference type="ARBA" id="ARBA00022475"/>
    </source>
</evidence>
<feature type="transmembrane region" description="Helical" evidence="6">
    <location>
        <begin position="105"/>
        <end position="124"/>
    </location>
</feature>
<feature type="transmembrane region" description="Helical" evidence="6">
    <location>
        <begin position="12"/>
        <end position="34"/>
    </location>
</feature>
<evidence type="ECO:0000256" key="3">
    <source>
        <dbReference type="ARBA" id="ARBA00022692"/>
    </source>
</evidence>
<evidence type="ECO:0000256" key="5">
    <source>
        <dbReference type="ARBA" id="ARBA00023136"/>
    </source>
</evidence>
<keyword evidence="3 6" id="KW-0812">Transmembrane</keyword>
<keyword evidence="8" id="KW-1185">Reference proteome</keyword>
<feature type="transmembrane region" description="Helical" evidence="6">
    <location>
        <begin position="278"/>
        <end position="296"/>
    </location>
</feature>
<evidence type="ECO:0000313" key="7">
    <source>
        <dbReference type="EMBL" id="RKE44407.1"/>
    </source>
</evidence>
<dbReference type="Proteomes" id="UP000286246">
    <property type="component" value="Unassembled WGS sequence"/>
</dbReference>
<dbReference type="InterPro" id="IPR005495">
    <property type="entry name" value="LptG/LptF_permease"/>
</dbReference>
<reference evidence="7 8" key="1">
    <citation type="submission" date="2018-09" db="EMBL/GenBank/DDBJ databases">
        <title>Genomic Encyclopedia of Type Strains, Phase III (KMG-III): the genomes of soil and plant-associated and newly described type strains.</title>
        <authorList>
            <person name="Whitman W."/>
        </authorList>
    </citation>
    <scope>NUCLEOTIDE SEQUENCE [LARGE SCALE GENOMIC DNA]</scope>
    <source>
        <strain evidence="7 8">CECT 7938</strain>
    </source>
</reference>
<feature type="transmembrane region" description="Helical" evidence="6">
    <location>
        <begin position="336"/>
        <end position="355"/>
    </location>
</feature>
<comment type="caution">
    <text evidence="7">The sequence shown here is derived from an EMBL/GenBank/DDBJ whole genome shotgun (WGS) entry which is preliminary data.</text>
</comment>
<feature type="transmembrane region" description="Helical" evidence="6">
    <location>
        <begin position="54"/>
        <end position="78"/>
    </location>
</feature>
<organism evidence="7 8">
    <name type="scientific">Sphingobacterium detergens</name>
    <dbReference type="NCBI Taxonomy" id="1145106"/>
    <lineage>
        <taxon>Bacteria</taxon>
        <taxon>Pseudomonadati</taxon>
        <taxon>Bacteroidota</taxon>
        <taxon>Sphingobacteriia</taxon>
        <taxon>Sphingobacteriales</taxon>
        <taxon>Sphingobacteriaceae</taxon>
        <taxon>Sphingobacterium</taxon>
    </lineage>
</organism>